<sequence>MKTLVLLLCAITSALVSRSSADNSIDPSQLIDVVDVLKRCGFPYVRWFDLGLKLGLLKTTLDTIEKTHIGDIPRCLTECLSKWLSRFDNVDQKGGATWESLSKAIRSIDEIAVADKLNEEIHRLHSHVNSNAGIFDGHHKEEVFSNDQKKKEKHNTVNFDDVLDMLQKGVKVANKLLGENGEIQRGDGKSPIKWNIQGTRRGFEWMWIGTCYDTKTGITEVHTKQSRDGALEHCLTALFKKI</sequence>
<organism evidence="3">
    <name type="scientific">Amphimedon queenslandica</name>
    <name type="common">Sponge</name>
    <dbReference type="NCBI Taxonomy" id="400682"/>
    <lineage>
        <taxon>Eukaryota</taxon>
        <taxon>Metazoa</taxon>
        <taxon>Porifera</taxon>
        <taxon>Demospongiae</taxon>
        <taxon>Heteroscleromorpha</taxon>
        <taxon>Haplosclerida</taxon>
        <taxon>Niphatidae</taxon>
        <taxon>Amphimedon</taxon>
    </lineage>
</organism>
<gene>
    <name evidence="3" type="primary">109581114</name>
</gene>
<dbReference type="GO" id="GO:0007165">
    <property type="term" value="P:signal transduction"/>
    <property type="evidence" value="ECO:0007669"/>
    <property type="project" value="InterPro"/>
</dbReference>
<protein>
    <recommendedName>
        <fullName evidence="2">Death domain-containing protein</fullName>
    </recommendedName>
</protein>
<dbReference type="KEGG" id="aqu:109581114"/>
<keyword evidence="4" id="KW-1185">Reference proteome</keyword>
<dbReference type="InParanoid" id="A0A1X7V696"/>
<dbReference type="Proteomes" id="UP000007879">
    <property type="component" value="Unassembled WGS sequence"/>
</dbReference>
<dbReference type="InterPro" id="IPR000488">
    <property type="entry name" value="Death_dom"/>
</dbReference>
<evidence type="ECO:0000259" key="2">
    <source>
        <dbReference type="PROSITE" id="PS50017"/>
    </source>
</evidence>
<proteinExistence type="predicted"/>
<reference evidence="4" key="1">
    <citation type="journal article" date="2010" name="Nature">
        <title>The Amphimedon queenslandica genome and the evolution of animal complexity.</title>
        <authorList>
            <person name="Srivastava M."/>
            <person name="Simakov O."/>
            <person name="Chapman J."/>
            <person name="Fahey B."/>
            <person name="Gauthier M.E."/>
            <person name="Mitros T."/>
            <person name="Richards G.S."/>
            <person name="Conaco C."/>
            <person name="Dacre M."/>
            <person name="Hellsten U."/>
            <person name="Larroux C."/>
            <person name="Putnam N.H."/>
            <person name="Stanke M."/>
            <person name="Adamska M."/>
            <person name="Darling A."/>
            <person name="Degnan S.M."/>
            <person name="Oakley T.H."/>
            <person name="Plachetzki D.C."/>
            <person name="Zhai Y."/>
            <person name="Adamski M."/>
            <person name="Calcino A."/>
            <person name="Cummins S.F."/>
            <person name="Goodstein D.M."/>
            <person name="Harris C."/>
            <person name="Jackson D.J."/>
            <person name="Leys S.P."/>
            <person name="Shu S."/>
            <person name="Woodcroft B.J."/>
            <person name="Vervoort M."/>
            <person name="Kosik K.S."/>
            <person name="Manning G."/>
            <person name="Degnan B.M."/>
            <person name="Rokhsar D.S."/>
        </authorList>
    </citation>
    <scope>NUCLEOTIDE SEQUENCE [LARGE SCALE GENOMIC DNA]</scope>
</reference>
<dbReference type="AlphaFoldDB" id="A0A1X7V696"/>
<dbReference type="Gene3D" id="1.10.533.10">
    <property type="entry name" value="Death Domain, Fas"/>
    <property type="match status" value="1"/>
</dbReference>
<dbReference type="SUPFAM" id="SSF47986">
    <property type="entry name" value="DEATH domain"/>
    <property type="match status" value="1"/>
</dbReference>
<feature type="domain" description="Death" evidence="2">
    <location>
        <begin position="46"/>
        <end position="121"/>
    </location>
</feature>
<accession>A0A1X7V696</accession>
<dbReference type="OrthoDB" id="6098061at2759"/>
<feature type="signal peptide" evidence="1">
    <location>
        <begin position="1"/>
        <end position="21"/>
    </location>
</feature>
<evidence type="ECO:0000313" key="3">
    <source>
        <dbReference type="EnsemblMetazoa" id="Aqu2.1.35523_001"/>
    </source>
</evidence>
<dbReference type="InterPro" id="IPR011029">
    <property type="entry name" value="DEATH-like_dom_sf"/>
</dbReference>
<reference evidence="3" key="2">
    <citation type="submission" date="2017-05" db="UniProtKB">
        <authorList>
            <consortium name="EnsemblMetazoa"/>
        </authorList>
    </citation>
    <scope>IDENTIFICATION</scope>
</reference>
<feature type="chain" id="PRO_5012168772" description="Death domain-containing protein" evidence="1">
    <location>
        <begin position="22"/>
        <end position="242"/>
    </location>
</feature>
<keyword evidence="1" id="KW-0732">Signal</keyword>
<name>A0A1X7V696_AMPQE</name>
<dbReference type="EnsemblMetazoa" id="XM_019994903.1">
    <property type="protein sequence ID" value="XP_019850462.1"/>
    <property type="gene ID" value="LOC109581114"/>
</dbReference>
<dbReference type="PROSITE" id="PS50017">
    <property type="entry name" value="DEATH_DOMAIN"/>
    <property type="match status" value="1"/>
</dbReference>
<dbReference type="EnsemblMetazoa" id="Aqu2.1.35523_001">
    <property type="protein sequence ID" value="Aqu2.1.35523_001"/>
    <property type="gene ID" value="Aqu2.1.35523"/>
</dbReference>
<evidence type="ECO:0000313" key="4">
    <source>
        <dbReference type="Proteomes" id="UP000007879"/>
    </source>
</evidence>
<evidence type="ECO:0000256" key="1">
    <source>
        <dbReference type="SAM" id="SignalP"/>
    </source>
</evidence>